<evidence type="ECO:0000256" key="7">
    <source>
        <dbReference type="ARBA" id="ARBA00023186"/>
    </source>
</evidence>
<keyword evidence="7 8" id="KW-0143">Chaperone</keyword>
<evidence type="ECO:0000313" key="11">
    <source>
        <dbReference type="EMBL" id="QIX00283.1"/>
    </source>
</evidence>
<evidence type="ECO:0000256" key="4">
    <source>
        <dbReference type="ARBA" id="ARBA00011273"/>
    </source>
</evidence>
<dbReference type="InterPro" id="IPR016181">
    <property type="entry name" value="Acyl_CoA_acyltransferase"/>
</dbReference>
<dbReference type="PANTHER" id="PTHR13137">
    <property type="entry name" value="DC11 ACN9 HOMOLOG"/>
    <property type="match status" value="1"/>
</dbReference>
<reference evidence="11 12" key="1">
    <citation type="journal article" date="2016" name="Sci. Rep.">
        <title>Peltaster fructicola genome reveals evolution from an invasive phytopathogen to an ectophytic parasite.</title>
        <authorList>
            <person name="Xu C."/>
            <person name="Chen H."/>
            <person name="Gleason M.L."/>
            <person name="Xu J.R."/>
            <person name="Liu H."/>
            <person name="Zhang R."/>
            <person name="Sun G."/>
        </authorList>
    </citation>
    <scope>NUCLEOTIDE SEQUENCE [LARGE SCALE GENOMIC DNA]</scope>
    <source>
        <strain evidence="11 12">LNHT1506</strain>
    </source>
</reference>
<evidence type="ECO:0000256" key="8">
    <source>
        <dbReference type="RuleBase" id="RU368039"/>
    </source>
</evidence>
<evidence type="ECO:0000256" key="2">
    <source>
        <dbReference type="ARBA" id="ARBA00004305"/>
    </source>
</evidence>
<evidence type="ECO:0000259" key="10">
    <source>
        <dbReference type="PROSITE" id="PS51186"/>
    </source>
</evidence>
<keyword evidence="6 8" id="KW-0496">Mitochondrion</keyword>
<dbReference type="OrthoDB" id="278329at2759"/>
<evidence type="ECO:0000313" key="12">
    <source>
        <dbReference type="Proteomes" id="UP000503462"/>
    </source>
</evidence>
<dbReference type="GO" id="GO:0006105">
    <property type="term" value="P:succinate metabolic process"/>
    <property type="evidence" value="ECO:0007669"/>
    <property type="project" value="TreeGrafter"/>
</dbReference>
<dbReference type="Proteomes" id="UP000503462">
    <property type="component" value="Chromosome 4"/>
</dbReference>
<evidence type="ECO:0000256" key="9">
    <source>
        <dbReference type="SAM" id="MobiDB-lite"/>
    </source>
</evidence>
<name>A0A6H0XZU6_9PEZI</name>
<dbReference type="EMBL" id="CP051142">
    <property type="protein sequence ID" value="QIX00283.1"/>
    <property type="molecule type" value="Genomic_DNA"/>
</dbReference>
<dbReference type="Pfam" id="PF13233">
    <property type="entry name" value="Complex1_LYR_2"/>
    <property type="match status" value="1"/>
</dbReference>
<feature type="compositionally biased region" description="Basic and acidic residues" evidence="9">
    <location>
        <begin position="344"/>
        <end position="360"/>
    </location>
</feature>
<evidence type="ECO:0000256" key="1">
    <source>
        <dbReference type="ARBA" id="ARBA00003675"/>
    </source>
</evidence>
<evidence type="ECO:0000256" key="5">
    <source>
        <dbReference type="ARBA" id="ARBA00022946"/>
    </source>
</evidence>
<dbReference type="CDD" id="cd04301">
    <property type="entry name" value="NAT_SF"/>
    <property type="match status" value="1"/>
</dbReference>
<sequence>MEKFEILPVESEDISVLGDMLLQTKLMLTINRLLWKNWPNEAVQRQNYTSSVAGAFNDPYMEDYKVVDNVSQQIVGYMVMARRHPVDPAQQDKVGCPRYPDGVNVDVCEMVYKAVAAVDHGKGQEHLELVFIVVETSYRRRGIGTALMEKCFAVAKSASTPVVLCSEPAACEFFNSLGFQETKHTDMDLSRYAPAFSGFGVFRLTGMTRDSMRAFARLLATPSSIGTQSSGLRQVPLAVLPPIPLYRRLLRAHRKYLPHEMRVLGDEYIKAEFRAHKDTENPLHIMGFLTEWQTYAQQVEGDNWRGEKMDKAKIDKMSDEQLGQLYELMMSIRRQELGEDAEPPEVHGMEVGPKKGGDKD</sequence>
<dbReference type="Pfam" id="PF00583">
    <property type="entry name" value="Acetyltransf_1"/>
    <property type="match status" value="1"/>
</dbReference>
<feature type="domain" description="N-acetyltransferase" evidence="10">
    <location>
        <begin position="62"/>
        <end position="194"/>
    </location>
</feature>
<keyword evidence="12" id="KW-1185">Reference proteome</keyword>
<comment type="function">
    <text evidence="1 8">Plays an essential role in the assembly of succinate dehydrogenase (SDH), an enzyme complex (also referred to as respiratory complex II) that is a component of both the tricarboxylic acid (TCA) cycle and the mitochondrial electron transport chain, and which couples the oxidation of succinate to fumarate with the reduction of ubiquinone (coenzyme Q) to ubiquinol. Promotes maturation of the iron-sulfur protein subunit of the SDH catalytic dimer, protecting it from the deleterious effects of oxidants. May act together with SDHAF1.</text>
</comment>
<dbReference type="InterPro" id="IPR000182">
    <property type="entry name" value="GNAT_dom"/>
</dbReference>
<dbReference type="GO" id="GO:0005759">
    <property type="term" value="C:mitochondrial matrix"/>
    <property type="evidence" value="ECO:0007669"/>
    <property type="project" value="UniProtKB-SubCell"/>
</dbReference>
<dbReference type="SUPFAM" id="SSF55729">
    <property type="entry name" value="Acyl-CoA N-acyltransferases (Nat)"/>
    <property type="match status" value="1"/>
</dbReference>
<gene>
    <name evidence="11" type="ORF">AMS68_005800</name>
</gene>
<evidence type="ECO:0000256" key="6">
    <source>
        <dbReference type="ARBA" id="ARBA00023128"/>
    </source>
</evidence>
<dbReference type="GO" id="GO:0034553">
    <property type="term" value="P:mitochondrial respiratory chain complex II assembly"/>
    <property type="evidence" value="ECO:0007669"/>
    <property type="project" value="UniProtKB-UniRule"/>
</dbReference>
<dbReference type="GO" id="GO:0016747">
    <property type="term" value="F:acyltransferase activity, transferring groups other than amino-acyl groups"/>
    <property type="evidence" value="ECO:0007669"/>
    <property type="project" value="InterPro"/>
</dbReference>
<evidence type="ECO:0000256" key="3">
    <source>
        <dbReference type="ARBA" id="ARBA00006020"/>
    </source>
</evidence>
<protein>
    <recommendedName>
        <fullName evidence="8">Succinate dehydrogenase assembly factor 3</fullName>
        <shortName evidence="8">SDH assembly factor 3</shortName>
        <shortName evidence="8">SDHAF3</shortName>
    </recommendedName>
</protein>
<dbReference type="PROSITE" id="PS51186">
    <property type="entry name" value="GNAT"/>
    <property type="match status" value="1"/>
</dbReference>
<dbReference type="AlphaFoldDB" id="A0A6H0XZU6"/>
<dbReference type="CDD" id="cd20270">
    <property type="entry name" value="Complex1_LYR_SDHAF3_LYRM10"/>
    <property type="match status" value="1"/>
</dbReference>
<dbReference type="InterPro" id="IPR008381">
    <property type="entry name" value="SDHAF3/Sdh7"/>
</dbReference>
<proteinExistence type="inferred from homology"/>
<dbReference type="GO" id="GO:0005758">
    <property type="term" value="C:mitochondrial intermembrane space"/>
    <property type="evidence" value="ECO:0007669"/>
    <property type="project" value="TreeGrafter"/>
</dbReference>
<feature type="region of interest" description="Disordered" evidence="9">
    <location>
        <begin position="334"/>
        <end position="360"/>
    </location>
</feature>
<comment type="subunit">
    <text evidence="4 8">Interacts with the iron-sulfur protein subunit within the SDH catalytic dimer.</text>
</comment>
<accession>A0A6H0XZU6</accession>
<dbReference type="PANTHER" id="PTHR13137:SF6">
    <property type="entry name" value="SUCCINATE DEHYDROGENASE ASSEMBLY FACTOR 3, MITOCHONDRIAL"/>
    <property type="match status" value="1"/>
</dbReference>
<keyword evidence="5" id="KW-0809">Transit peptide</keyword>
<comment type="similarity">
    <text evidence="3 8">Belongs to the complex I LYR family. SDHAF3 subfamily.</text>
</comment>
<organism evidence="11 12">
    <name type="scientific">Peltaster fructicola</name>
    <dbReference type="NCBI Taxonomy" id="286661"/>
    <lineage>
        <taxon>Eukaryota</taxon>
        <taxon>Fungi</taxon>
        <taxon>Dikarya</taxon>
        <taxon>Ascomycota</taxon>
        <taxon>Pezizomycotina</taxon>
        <taxon>Dothideomycetes</taxon>
        <taxon>Dothideomycetes incertae sedis</taxon>
        <taxon>Peltaster</taxon>
    </lineage>
</organism>
<dbReference type="Gene3D" id="3.40.630.30">
    <property type="match status" value="1"/>
</dbReference>
<comment type="subcellular location">
    <subcellularLocation>
        <location evidence="2 8">Mitochondrion matrix</location>
    </subcellularLocation>
</comment>